<evidence type="ECO:0000313" key="2">
    <source>
        <dbReference type="Proteomes" id="UP001500151"/>
    </source>
</evidence>
<dbReference type="Proteomes" id="UP001500151">
    <property type="component" value="Unassembled WGS sequence"/>
</dbReference>
<reference evidence="1 2" key="1">
    <citation type="journal article" date="2019" name="Int. J. Syst. Evol. Microbiol.">
        <title>The Global Catalogue of Microorganisms (GCM) 10K type strain sequencing project: providing services to taxonomists for standard genome sequencing and annotation.</title>
        <authorList>
            <consortium name="The Broad Institute Genomics Platform"/>
            <consortium name="The Broad Institute Genome Sequencing Center for Infectious Disease"/>
            <person name="Wu L."/>
            <person name="Ma J."/>
        </authorList>
    </citation>
    <scope>NUCLEOTIDE SEQUENCE [LARGE SCALE GENOMIC DNA]</scope>
    <source>
        <strain evidence="1 2">JCM 4524</strain>
    </source>
</reference>
<dbReference type="EMBL" id="BAAASJ010000011">
    <property type="protein sequence ID" value="GAA2623721.1"/>
    <property type="molecule type" value="Genomic_DNA"/>
</dbReference>
<sequence length="82" mass="8129">MALGAVIPKACDQWGLRGRDPHAAGPAGVGVRRAGSGVSPGSLLLKLVPHQTTFALFGCGFGSKGATAAPAAVEDVGQHGPR</sequence>
<keyword evidence="2" id="KW-1185">Reference proteome</keyword>
<accession>A0ABN3QDR7</accession>
<evidence type="ECO:0000313" key="1">
    <source>
        <dbReference type="EMBL" id="GAA2623721.1"/>
    </source>
</evidence>
<proteinExistence type="predicted"/>
<protein>
    <submittedName>
        <fullName evidence="1">Uncharacterized protein</fullName>
    </submittedName>
</protein>
<gene>
    <name evidence="1" type="ORF">GCM10010307_09350</name>
</gene>
<name>A0ABN3QDR7_9ACTN</name>
<organism evidence="1 2">
    <name type="scientific">Streptomyces vastus</name>
    <dbReference type="NCBI Taxonomy" id="285451"/>
    <lineage>
        <taxon>Bacteria</taxon>
        <taxon>Bacillati</taxon>
        <taxon>Actinomycetota</taxon>
        <taxon>Actinomycetes</taxon>
        <taxon>Kitasatosporales</taxon>
        <taxon>Streptomycetaceae</taxon>
        <taxon>Streptomyces</taxon>
    </lineage>
</organism>
<comment type="caution">
    <text evidence="1">The sequence shown here is derived from an EMBL/GenBank/DDBJ whole genome shotgun (WGS) entry which is preliminary data.</text>
</comment>